<dbReference type="PRINTS" id="PR00455">
    <property type="entry name" value="HTHTETR"/>
</dbReference>
<gene>
    <name evidence="4" type="ORF">EDB95_4494</name>
</gene>
<organism evidence="4 5">
    <name type="scientific">Dinghuibacter silviterrae</name>
    <dbReference type="NCBI Taxonomy" id="1539049"/>
    <lineage>
        <taxon>Bacteria</taxon>
        <taxon>Pseudomonadati</taxon>
        <taxon>Bacteroidota</taxon>
        <taxon>Chitinophagia</taxon>
        <taxon>Chitinophagales</taxon>
        <taxon>Chitinophagaceae</taxon>
        <taxon>Dinghuibacter</taxon>
    </lineage>
</organism>
<keyword evidence="5" id="KW-1185">Reference proteome</keyword>
<name>A0A4R8DG96_9BACT</name>
<dbReference type="PROSITE" id="PS50977">
    <property type="entry name" value="HTH_TETR_2"/>
    <property type="match status" value="1"/>
</dbReference>
<dbReference type="OrthoDB" id="9789566at2"/>
<evidence type="ECO:0000313" key="5">
    <source>
        <dbReference type="Proteomes" id="UP000294498"/>
    </source>
</evidence>
<dbReference type="Gene3D" id="1.10.357.10">
    <property type="entry name" value="Tetracycline Repressor, domain 2"/>
    <property type="match status" value="1"/>
</dbReference>
<proteinExistence type="predicted"/>
<reference evidence="4 5" key="1">
    <citation type="submission" date="2019-03" db="EMBL/GenBank/DDBJ databases">
        <title>Genomic Encyclopedia of Type Strains, Phase IV (KMG-IV): sequencing the most valuable type-strain genomes for metagenomic binning, comparative biology and taxonomic classification.</title>
        <authorList>
            <person name="Goeker M."/>
        </authorList>
    </citation>
    <scope>NUCLEOTIDE SEQUENCE [LARGE SCALE GENOMIC DNA]</scope>
    <source>
        <strain evidence="4 5">DSM 100059</strain>
    </source>
</reference>
<dbReference type="RefSeq" id="WP_133997493.1">
    <property type="nucleotide sequence ID" value="NZ_SODV01000002.1"/>
</dbReference>
<dbReference type="InterPro" id="IPR009057">
    <property type="entry name" value="Homeodomain-like_sf"/>
</dbReference>
<dbReference type="PANTHER" id="PTHR30328:SF54">
    <property type="entry name" value="HTH-TYPE TRANSCRIPTIONAL REPRESSOR SCO4008"/>
    <property type="match status" value="1"/>
</dbReference>
<dbReference type="AlphaFoldDB" id="A0A4R8DG96"/>
<dbReference type="Proteomes" id="UP000294498">
    <property type="component" value="Unassembled WGS sequence"/>
</dbReference>
<dbReference type="InterPro" id="IPR001647">
    <property type="entry name" value="HTH_TetR"/>
</dbReference>
<evidence type="ECO:0000313" key="4">
    <source>
        <dbReference type="EMBL" id="TDW96659.1"/>
    </source>
</evidence>
<evidence type="ECO:0000259" key="3">
    <source>
        <dbReference type="PROSITE" id="PS50977"/>
    </source>
</evidence>
<dbReference type="GO" id="GO:0003677">
    <property type="term" value="F:DNA binding"/>
    <property type="evidence" value="ECO:0007669"/>
    <property type="project" value="UniProtKB-UniRule"/>
</dbReference>
<dbReference type="Pfam" id="PF00440">
    <property type="entry name" value="TetR_N"/>
    <property type="match status" value="1"/>
</dbReference>
<dbReference type="EMBL" id="SODV01000002">
    <property type="protein sequence ID" value="TDW96659.1"/>
    <property type="molecule type" value="Genomic_DNA"/>
</dbReference>
<dbReference type="InterPro" id="IPR050109">
    <property type="entry name" value="HTH-type_TetR-like_transc_reg"/>
</dbReference>
<protein>
    <submittedName>
        <fullName evidence="4">TetR family transcriptional regulator</fullName>
    </submittedName>
</protein>
<dbReference type="SUPFAM" id="SSF46689">
    <property type="entry name" value="Homeodomain-like"/>
    <property type="match status" value="1"/>
</dbReference>
<accession>A0A4R8DG96</accession>
<feature type="domain" description="HTH tetR-type" evidence="3">
    <location>
        <begin position="5"/>
        <end position="65"/>
    </location>
</feature>
<evidence type="ECO:0000256" key="1">
    <source>
        <dbReference type="ARBA" id="ARBA00023125"/>
    </source>
</evidence>
<dbReference type="PANTHER" id="PTHR30328">
    <property type="entry name" value="TRANSCRIPTIONAL REPRESSOR"/>
    <property type="match status" value="1"/>
</dbReference>
<sequence>MSDVLNTETVIRNAARKIFTSKGFDGTTVQDIADEAGTTKSMVNYYFRSKEKLFSSIFQEEFQHFFAVIATYLNADLPLRDKIAQIVELDTNKFSAFPELPVFVMSEVNRNPGIVLSLIGKVSTKEFLAVLTKQIDAESKKGVIKKIKAEDLLLNIQALTIFPFINRPLMMKLFNLTELQYVHKINERKKQIADIIWDSIKI</sequence>
<comment type="caution">
    <text evidence="4">The sequence shown here is derived from an EMBL/GenBank/DDBJ whole genome shotgun (WGS) entry which is preliminary data.</text>
</comment>
<feature type="DNA-binding region" description="H-T-H motif" evidence="2">
    <location>
        <begin position="28"/>
        <end position="47"/>
    </location>
</feature>
<evidence type="ECO:0000256" key="2">
    <source>
        <dbReference type="PROSITE-ProRule" id="PRU00335"/>
    </source>
</evidence>
<keyword evidence="1 2" id="KW-0238">DNA-binding</keyword>